<name>A0ABW4Q195_9MICO</name>
<comment type="caution">
    <text evidence="1">The sequence shown here is derived from an EMBL/GenBank/DDBJ whole genome shotgun (WGS) entry which is preliminary data.</text>
</comment>
<keyword evidence="2" id="KW-1185">Reference proteome</keyword>
<accession>A0ABW4Q195</accession>
<dbReference type="Pfam" id="PF01177">
    <property type="entry name" value="Asp_Glu_race"/>
    <property type="match status" value="1"/>
</dbReference>
<sequence length="211" mass="21538">MTRPGFLHTSPVHVPTFDTLLAELDPATGAVHLVDESLLADARALGAESVTDRVAARIAELRDQGAGTICCTCSSIGDVAESVGDSLGVPVFRVDRPMAARAVGAGRRIGVVAALASTLAPTRALLLEEAARSGAEVEVELVLAEGAWPLFEQGDQESYLAAIATAARGLASGADVLVLAQASMAGAEPLLADLGLPVLSSPRIAAEHLRG</sequence>
<dbReference type="RefSeq" id="WP_343904481.1">
    <property type="nucleotide sequence ID" value="NZ_BAAAIS010000002.1"/>
</dbReference>
<organism evidence="1 2">
    <name type="scientific">Brachybacterium rhamnosum</name>
    <dbReference type="NCBI Taxonomy" id="173361"/>
    <lineage>
        <taxon>Bacteria</taxon>
        <taxon>Bacillati</taxon>
        <taxon>Actinomycetota</taxon>
        <taxon>Actinomycetes</taxon>
        <taxon>Micrococcales</taxon>
        <taxon>Dermabacteraceae</taxon>
        <taxon>Brachybacterium</taxon>
    </lineage>
</organism>
<protein>
    <submittedName>
        <fullName evidence="1">Aspartate/glutamate racemase family protein</fullName>
    </submittedName>
</protein>
<gene>
    <name evidence="1" type="ORF">ACFSDA_10335</name>
</gene>
<reference evidence="2" key="1">
    <citation type="journal article" date="2019" name="Int. J. Syst. Evol. Microbiol.">
        <title>The Global Catalogue of Microorganisms (GCM) 10K type strain sequencing project: providing services to taxonomists for standard genome sequencing and annotation.</title>
        <authorList>
            <consortium name="The Broad Institute Genomics Platform"/>
            <consortium name="The Broad Institute Genome Sequencing Center for Infectious Disease"/>
            <person name="Wu L."/>
            <person name="Ma J."/>
        </authorList>
    </citation>
    <scope>NUCLEOTIDE SEQUENCE [LARGE SCALE GENOMIC DNA]</scope>
    <source>
        <strain evidence="2">JCM 11650</strain>
    </source>
</reference>
<dbReference type="EMBL" id="JBHUFL010000002">
    <property type="protein sequence ID" value="MFD1835471.1"/>
    <property type="molecule type" value="Genomic_DNA"/>
</dbReference>
<dbReference type="Proteomes" id="UP001597280">
    <property type="component" value="Unassembled WGS sequence"/>
</dbReference>
<proteinExistence type="predicted"/>
<evidence type="ECO:0000313" key="2">
    <source>
        <dbReference type="Proteomes" id="UP001597280"/>
    </source>
</evidence>
<evidence type="ECO:0000313" key="1">
    <source>
        <dbReference type="EMBL" id="MFD1835471.1"/>
    </source>
</evidence>
<dbReference type="InterPro" id="IPR015942">
    <property type="entry name" value="Asp/Glu/hydantoin_racemase"/>
</dbReference>